<reference evidence="2 3" key="1">
    <citation type="journal article" date="2015" name="Genome Announc.">
        <title>Genome Sequence of a Sulfate-Reducing Thermophilic Bacterium, Thermodesulfobacterium commune DSM 2178T (Phylum Thermodesulfobacteria).</title>
        <authorList>
            <person name="Bhatnagar S."/>
            <person name="Badger J.H."/>
            <person name="Madupu R."/>
            <person name="Khouri H.M."/>
            <person name="O'Connor E.M."/>
            <person name="Robb F.T."/>
            <person name="Ward N.L."/>
            <person name="Eisen J.A."/>
        </authorList>
    </citation>
    <scope>NUCLEOTIDE SEQUENCE [LARGE SCALE GENOMIC DNA]</scope>
    <source>
        <strain evidence="2 3">DSM 2178</strain>
    </source>
</reference>
<organism evidence="2 3">
    <name type="scientific">Thermodesulfobacterium commune DSM 2178</name>
    <dbReference type="NCBI Taxonomy" id="289377"/>
    <lineage>
        <taxon>Bacteria</taxon>
        <taxon>Pseudomonadati</taxon>
        <taxon>Thermodesulfobacteriota</taxon>
        <taxon>Thermodesulfobacteria</taxon>
        <taxon>Thermodesulfobacteriales</taxon>
        <taxon>Thermodesulfobacteriaceae</taxon>
        <taxon>Thermodesulfobacterium</taxon>
    </lineage>
</organism>
<accession>A0A075WTQ1</accession>
<evidence type="ECO:0000313" key="2">
    <source>
        <dbReference type="EMBL" id="AIH03768.1"/>
    </source>
</evidence>
<evidence type="ECO:0000313" key="3">
    <source>
        <dbReference type="Proteomes" id="UP000028481"/>
    </source>
</evidence>
<sequence length="113" mass="13009">MSGLTITFLIILVMVDLLMIAGFVFFYLKFKKVFDLPWEEIKESIERAQELVKKLEELQKASKPLAEGRGKDRSVKDQVFYLSERGLSSKEIAKQLKISEAEVEVILSSKKLR</sequence>
<dbReference type="RefSeq" id="WP_038061155.1">
    <property type="nucleotide sequence ID" value="NZ_CP008796.1"/>
</dbReference>
<dbReference type="eggNOG" id="ENOG5030M3Q">
    <property type="taxonomic scope" value="Bacteria"/>
</dbReference>
<keyword evidence="1" id="KW-1133">Transmembrane helix</keyword>
<dbReference type="STRING" id="289377.HL41_02575"/>
<dbReference type="AlphaFoldDB" id="A0A075WTQ1"/>
<name>A0A075WTQ1_9BACT</name>
<dbReference type="HOGENOM" id="CLU_2248831_0_0_0"/>
<keyword evidence="1" id="KW-0812">Transmembrane</keyword>
<dbReference type="PaxDb" id="289377-HL41_02575"/>
<gene>
    <name evidence="2" type="ORF">HL41_02575</name>
</gene>
<keyword evidence="1" id="KW-0472">Membrane</keyword>
<feature type="transmembrane region" description="Helical" evidence="1">
    <location>
        <begin position="6"/>
        <end position="28"/>
    </location>
</feature>
<protein>
    <submittedName>
        <fullName evidence="2">Uncharacterized protein</fullName>
    </submittedName>
</protein>
<dbReference type="Proteomes" id="UP000028481">
    <property type="component" value="Chromosome"/>
</dbReference>
<evidence type="ECO:0000256" key="1">
    <source>
        <dbReference type="SAM" id="Phobius"/>
    </source>
</evidence>
<proteinExistence type="predicted"/>
<dbReference type="OrthoDB" id="9809271at2"/>
<dbReference type="EMBL" id="CP008796">
    <property type="protein sequence ID" value="AIH03768.1"/>
    <property type="molecule type" value="Genomic_DNA"/>
</dbReference>
<keyword evidence="3" id="KW-1185">Reference proteome</keyword>
<dbReference type="KEGG" id="tcm:HL41_02575"/>